<evidence type="ECO:0000259" key="5">
    <source>
        <dbReference type="PROSITE" id="PS50931"/>
    </source>
</evidence>
<dbReference type="Pfam" id="PF03466">
    <property type="entry name" value="LysR_substrate"/>
    <property type="match status" value="1"/>
</dbReference>
<keyword evidence="7" id="KW-1185">Reference proteome</keyword>
<name>A0ABY7NJ24_9SPHN</name>
<dbReference type="Gene3D" id="1.10.10.10">
    <property type="entry name" value="Winged helix-like DNA-binding domain superfamily/Winged helix DNA-binding domain"/>
    <property type="match status" value="1"/>
</dbReference>
<feature type="domain" description="HTH lysR-type" evidence="5">
    <location>
        <begin position="3"/>
        <end position="60"/>
    </location>
</feature>
<dbReference type="InterPro" id="IPR005119">
    <property type="entry name" value="LysR_subst-bd"/>
</dbReference>
<keyword evidence="3" id="KW-0238">DNA-binding</keyword>
<evidence type="ECO:0000256" key="4">
    <source>
        <dbReference type="ARBA" id="ARBA00023163"/>
    </source>
</evidence>
<dbReference type="SUPFAM" id="SSF46785">
    <property type="entry name" value="Winged helix' DNA-binding domain"/>
    <property type="match status" value="1"/>
</dbReference>
<proteinExistence type="inferred from homology"/>
<dbReference type="InterPro" id="IPR036388">
    <property type="entry name" value="WH-like_DNA-bd_sf"/>
</dbReference>
<dbReference type="PANTHER" id="PTHR30537">
    <property type="entry name" value="HTH-TYPE TRANSCRIPTIONAL REGULATOR"/>
    <property type="match status" value="1"/>
</dbReference>
<organism evidence="6 7">
    <name type="scientific">Sphingomonas abietis</name>
    <dbReference type="NCBI Taxonomy" id="3012344"/>
    <lineage>
        <taxon>Bacteria</taxon>
        <taxon>Pseudomonadati</taxon>
        <taxon>Pseudomonadota</taxon>
        <taxon>Alphaproteobacteria</taxon>
        <taxon>Sphingomonadales</taxon>
        <taxon>Sphingomonadaceae</taxon>
        <taxon>Sphingomonas</taxon>
    </lineage>
</organism>
<gene>
    <name evidence="6" type="ORF">PBT88_15300</name>
</gene>
<comment type="similarity">
    <text evidence="1">Belongs to the LysR transcriptional regulatory family.</text>
</comment>
<dbReference type="InterPro" id="IPR058163">
    <property type="entry name" value="LysR-type_TF_proteobact-type"/>
</dbReference>
<dbReference type="Proteomes" id="UP001210865">
    <property type="component" value="Chromosome"/>
</dbReference>
<evidence type="ECO:0000256" key="3">
    <source>
        <dbReference type="ARBA" id="ARBA00023125"/>
    </source>
</evidence>
<dbReference type="Pfam" id="PF00126">
    <property type="entry name" value="HTH_1"/>
    <property type="match status" value="1"/>
</dbReference>
<dbReference type="Gene3D" id="3.40.190.290">
    <property type="match status" value="1"/>
</dbReference>
<dbReference type="RefSeq" id="WP_270076184.1">
    <property type="nucleotide sequence ID" value="NZ_CP115174.1"/>
</dbReference>
<keyword evidence="2" id="KW-0805">Transcription regulation</keyword>
<protein>
    <submittedName>
        <fullName evidence="6">LysR family transcriptional regulator</fullName>
    </submittedName>
</protein>
<sequence length="302" mass="32948">MLDRLTSMAAFVKTVDLGSFTAAGAALGLSSQMIGKHVASLEERLNAPLLRRSTRRQSLTEVGQLFYERCRIVLSEAEAAETLVEGMSAAPRGRLRVNAPVAFGAGVLAPVIADFLDRHPGIEVELTLTDRYVDIVDEGYDAVLRLGPIGDTNLVARELVSHDQIACASPDYIARHGAPERPGDLDRHDCLAFVNWSGLPYAEWRFAKDGVTHSVRIRSRFQVNDGRVLVAAAIAGRGIILQPVAILRDAIADGRLVPVLRHYVPPSRPLYLVFARRTPQPPKLRAFIDCVVAEMGVRSGDP</sequence>
<dbReference type="InterPro" id="IPR036390">
    <property type="entry name" value="WH_DNA-bd_sf"/>
</dbReference>
<dbReference type="PANTHER" id="PTHR30537:SF5">
    <property type="entry name" value="HTH-TYPE TRANSCRIPTIONAL ACTIVATOR TTDR-RELATED"/>
    <property type="match status" value="1"/>
</dbReference>
<dbReference type="InterPro" id="IPR000847">
    <property type="entry name" value="LysR_HTH_N"/>
</dbReference>
<evidence type="ECO:0000256" key="2">
    <source>
        <dbReference type="ARBA" id="ARBA00023015"/>
    </source>
</evidence>
<dbReference type="PROSITE" id="PS50931">
    <property type="entry name" value="HTH_LYSR"/>
    <property type="match status" value="1"/>
</dbReference>
<evidence type="ECO:0000313" key="6">
    <source>
        <dbReference type="EMBL" id="WBO21535.1"/>
    </source>
</evidence>
<evidence type="ECO:0000256" key="1">
    <source>
        <dbReference type="ARBA" id="ARBA00009437"/>
    </source>
</evidence>
<reference evidence="6 7" key="1">
    <citation type="submission" date="2022-12" db="EMBL/GenBank/DDBJ databases">
        <title>Sphingomonas abieness sp. nov., an endophytic bacterium isolated from Abies koreana.</title>
        <authorList>
            <person name="Jiang L."/>
            <person name="Lee J."/>
        </authorList>
    </citation>
    <scope>NUCLEOTIDE SEQUENCE [LARGE SCALE GENOMIC DNA]</scope>
    <source>
        <strain evidence="7">PAMB 00755</strain>
    </source>
</reference>
<dbReference type="EMBL" id="CP115174">
    <property type="protein sequence ID" value="WBO21535.1"/>
    <property type="molecule type" value="Genomic_DNA"/>
</dbReference>
<evidence type="ECO:0000313" key="7">
    <source>
        <dbReference type="Proteomes" id="UP001210865"/>
    </source>
</evidence>
<accession>A0ABY7NJ24</accession>
<keyword evidence="4" id="KW-0804">Transcription</keyword>
<dbReference type="SUPFAM" id="SSF53850">
    <property type="entry name" value="Periplasmic binding protein-like II"/>
    <property type="match status" value="1"/>
</dbReference>